<feature type="signal peptide" evidence="3">
    <location>
        <begin position="1"/>
        <end position="30"/>
    </location>
</feature>
<dbReference type="EMBL" id="RKHQ01000001">
    <property type="protein sequence ID" value="ROR97596.1"/>
    <property type="molecule type" value="Genomic_DNA"/>
</dbReference>
<dbReference type="Pfam" id="PF01473">
    <property type="entry name" value="Choline_bind_1"/>
    <property type="match status" value="4"/>
</dbReference>
<dbReference type="Proteomes" id="UP000275356">
    <property type="component" value="Unassembled WGS sequence"/>
</dbReference>
<gene>
    <name evidence="4" type="ORF">EDD28_2197</name>
</gene>
<dbReference type="AlphaFoldDB" id="A0A3N2DCT5"/>
<feature type="chain" id="PRO_5018309888" evidence="3">
    <location>
        <begin position="31"/>
        <end position="417"/>
    </location>
</feature>
<keyword evidence="5" id="KW-1185">Reference proteome</keyword>
<proteinExistence type="predicted"/>
<feature type="repeat" description="Cell wall-binding" evidence="2">
    <location>
        <begin position="354"/>
        <end position="373"/>
    </location>
</feature>
<accession>A0A3N2DCT5</accession>
<evidence type="ECO:0000313" key="5">
    <source>
        <dbReference type="Proteomes" id="UP000275356"/>
    </source>
</evidence>
<dbReference type="Pfam" id="PF19127">
    <property type="entry name" value="Choline_bind_3"/>
    <property type="match status" value="1"/>
</dbReference>
<evidence type="ECO:0000256" key="1">
    <source>
        <dbReference type="ARBA" id="ARBA00022737"/>
    </source>
</evidence>
<keyword evidence="1" id="KW-0677">Repeat</keyword>
<organism evidence="4 5">
    <name type="scientific">Salana multivorans</name>
    <dbReference type="NCBI Taxonomy" id="120377"/>
    <lineage>
        <taxon>Bacteria</taxon>
        <taxon>Bacillati</taxon>
        <taxon>Actinomycetota</taxon>
        <taxon>Actinomycetes</taxon>
        <taxon>Micrococcales</taxon>
        <taxon>Beutenbergiaceae</taxon>
        <taxon>Salana</taxon>
    </lineage>
</organism>
<dbReference type="Gene3D" id="2.10.270.10">
    <property type="entry name" value="Cholin Binding"/>
    <property type="match status" value="3"/>
</dbReference>
<dbReference type="PROSITE" id="PS51170">
    <property type="entry name" value="CW"/>
    <property type="match status" value="3"/>
</dbReference>
<reference evidence="4 5" key="1">
    <citation type="submission" date="2018-11" db="EMBL/GenBank/DDBJ databases">
        <title>Sequencing the genomes of 1000 actinobacteria strains.</title>
        <authorList>
            <person name="Klenk H.-P."/>
        </authorList>
    </citation>
    <scope>NUCLEOTIDE SEQUENCE [LARGE SCALE GENOMIC DNA]</scope>
    <source>
        <strain evidence="4 5">DSM 13521</strain>
    </source>
</reference>
<protein>
    <submittedName>
        <fullName evidence="4">Glucan-binding YG repeat protein</fullName>
    </submittedName>
</protein>
<feature type="repeat" description="Cell wall-binding" evidence="2">
    <location>
        <begin position="225"/>
        <end position="244"/>
    </location>
</feature>
<feature type="repeat" description="Cell wall-binding" evidence="2">
    <location>
        <begin position="245"/>
        <end position="264"/>
    </location>
</feature>
<comment type="caution">
    <text evidence="4">The sequence shown here is derived from an EMBL/GenBank/DDBJ whole genome shotgun (WGS) entry which is preliminary data.</text>
</comment>
<keyword evidence="3" id="KW-0732">Signal</keyword>
<sequence>MTGVRWARVGSVAALVAAMFVGTGVTGASAAPGEPVAQAAGRVEAQAVPAGEHQVDLEITPSGVGPGSPVTVRWEITGGVEPRIESLRVRSELVSGSLVFTGLVWGTYQPSSAGRAGSQTVTSGAGDWGYLEVTVIDEGVEVTYESERWWVGPSSVPYLELGTVTDTRTGESGAAWVVDGVLLRGGWSRVGDAWIHANEQGFFKRGWARISGAWYWFSPESGQMMTGWRKDSGSWYYLTSSGAMATGWAKVDGRWYLFDRDGARRSGWVRDGGSWYNLRRDDGAMLASTWVTEPDGGMYYLRADGRMCTGWCVVGGVWYFMDGSGRGWQGWLQQGRDWYFLGQLGSSGSPGYMHTGWVSVGGSWYYLEESGRMRTGWLQSGRFWYYLKADGVMATGATWIDGRLNYFSEGGVWSWSR</sequence>
<evidence type="ECO:0000313" key="4">
    <source>
        <dbReference type="EMBL" id="ROR97596.1"/>
    </source>
</evidence>
<evidence type="ECO:0000256" key="2">
    <source>
        <dbReference type="PROSITE-ProRule" id="PRU00591"/>
    </source>
</evidence>
<dbReference type="SUPFAM" id="SSF69360">
    <property type="entry name" value="Cell wall binding repeat"/>
    <property type="match status" value="2"/>
</dbReference>
<evidence type="ECO:0000256" key="3">
    <source>
        <dbReference type="SAM" id="SignalP"/>
    </source>
</evidence>
<dbReference type="RefSeq" id="WP_170169436.1">
    <property type="nucleotide sequence ID" value="NZ_RKHQ01000001.1"/>
</dbReference>
<name>A0A3N2DCT5_9MICO</name>
<dbReference type="InterPro" id="IPR018337">
    <property type="entry name" value="Cell_wall/Cho-bd_repeat"/>
</dbReference>